<reference evidence="2" key="1">
    <citation type="submission" date="2012-11" db="EMBL/GenBank/DDBJ databases">
        <authorList>
            <person name="Singh A."/>
            <person name="Pinnaka A.K."/>
            <person name="Vaidya B."/>
        </authorList>
    </citation>
    <scope>NUCLEOTIDE SEQUENCE [LARGE SCALE GENOMIC DNA]</scope>
    <source>
        <strain evidence="2">AK23</strain>
    </source>
</reference>
<dbReference type="EMBL" id="AONB01000024">
    <property type="protein sequence ID" value="EXJ09432.1"/>
    <property type="molecule type" value="Genomic_DNA"/>
</dbReference>
<protein>
    <submittedName>
        <fullName evidence="1">TMAO reductase sytem sensor TorS</fullName>
    </submittedName>
</protein>
<dbReference type="Proteomes" id="UP000019464">
    <property type="component" value="Unassembled WGS sequence"/>
</dbReference>
<reference evidence="1 2" key="2">
    <citation type="journal article" date="2015" name="Syst. Appl. Microbiol.">
        <title>Nitrincola nitratireducens sp. nov. isolated from a haloalkaline crater lake.</title>
        <authorList>
            <person name="Singh A."/>
            <person name="Vaidya B."/>
            <person name="Tanuku N.R."/>
            <person name="Pinnaka A.K."/>
        </authorList>
    </citation>
    <scope>NUCLEOTIDE SEQUENCE [LARGE SCALE GENOMIC DNA]</scope>
    <source>
        <strain evidence="1 2">AK23</strain>
    </source>
</reference>
<organism evidence="1 2">
    <name type="scientific">Nitrincola nitratireducens</name>
    <dbReference type="NCBI Taxonomy" id="1229521"/>
    <lineage>
        <taxon>Bacteria</taxon>
        <taxon>Pseudomonadati</taxon>
        <taxon>Pseudomonadota</taxon>
        <taxon>Gammaproteobacteria</taxon>
        <taxon>Oceanospirillales</taxon>
        <taxon>Oceanospirillaceae</taxon>
        <taxon>Nitrincola</taxon>
    </lineage>
</organism>
<keyword evidence="2" id="KW-1185">Reference proteome</keyword>
<dbReference type="Gene3D" id="1.20.58.920">
    <property type="match status" value="1"/>
</dbReference>
<accession>W9UZZ4</accession>
<dbReference type="InterPro" id="IPR038188">
    <property type="entry name" value="TorS_sensor_sf"/>
</dbReference>
<evidence type="ECO:0000313" key="2">
    <source>
        <dbReference type="Proteomes" id="UP000019464"/>
    </source>
</evidence>
<dbReference type="AlphaFoldDB" id="W9UZZ4"/>
<proteinExistence type="predicted"/>
<gene>
    <name evidence="1" type="ORF">D791_03591</name>
</gene>
<sequence>MMQFQQWIPKSVSTRLMLAFATVALMTLLAAGFASHSNGLLQQRLEQIRADSIEVLYASARLNELSQQLTALVPRLISADSNYVRQRTREQLNRVLAEMQTWVIHLPDYNRYFIEISDQIRYSIGLIHQTVEERHRHAQSSDQQRLRLYPLYVEVNQAWINAPYQPIQRHFCPYA</sequence>
<dbReference type="STRING" id="1229521.D791_03591"/>
<evidence type="ECO:0000313" key="1">
    <source>
        <dbReference type="EMBL" id="EXJ09432.1"/>
    </source>
</evidence>
<name>W9UZZ4_9GAMM</name>
<comment type="caution">
    <text evidence="1">The sequence shown here is derived from an EMBL/GenBank/DDBJ whole genome shotgun (WGS) entry which is preliminary data.</text>
</comment>